<comment type="caution">
    <text evidence="1">The sequence shown here is derived from an EMBL/GenBank/DDBJ whole genome shotgun (WGS) entry which is preliminary data.</text>
</comment>
<protein>
    <recommendedName>
        <fullName evidence="3">Peroxisomal membrane protein PEX17</fullName>
    </recommendedName>
</protein>
<accession>A0A9P8KV47</accession>
<evidence type="ECO:0000313" key="2">
    <source>
        <dbReference type="Proteomes" id="UP000698800"/>
    </source>
</evidence>
<dbReference type="PANTHER" id="PTHR39214:SF1">
    <property type="entry name" value="MICROBODY (PEROXISOME) BIOGENESIS PROTEIN PEROXIN 8 (EUROFUNG)"/>
    <property type="match status" value="1"/>
</dbReference>
<dbReference type="Pfam" id="PF26001">
    <property type="entry name" value="Pex8"/>
    <property type="match status" value="1"/>
</dbReference>
<dbReference type="Proteomes" id="UP000698800">
    <property type="component" value="Unassembled WGS sequence"/>
</dbReference>
<evidence type="ECO:0000313" key="1">
    <source>
        <dbReference type="EMBL" id="KAH0536885.1"/>
    </source>
</evidence>
<dbReference type="InterPro" id="IPR055334">
    <property type="entry name" value="PEX8-like"/>
</dbReference>
<name>A0A9P8KV47_9PEZI</name>
<dbReference type="EMBL" id="JAGHQL010000175">
    <property type="protein sequence ID" value="KAH0536885.1"/>
    <property type="molecule type" value="Genomic_DNA"/>
</dbReference>
<evidence type="ECO:0008006" key="3">
    <source>
        <dbReference type="Google" id="ProtNLM"/>
    </source>
</evidence>
<proteinExistence type="predicted"/>
<reference evidence="1" key="1">
    <citation type="submission" date="2021-03" db="EMBL/GenBank/DDBJ databases">
        <title>Comparative genomics and phylogenomic investigation of the class Geoglossomycetes provide insights into ecological specialization and systematics.</title>
        <authorList>
            <person name="Melie T."/>
            <person name="Pirro S."/>
            <person name="Miller A.N."/>
            <person name="Quandt A."/>
        </authorList>
    </citation>
    <scope>NUCLEOTIDE SEQUENCE</scope>
    <source>
        <strain evidence="1">GBOQ0MN5Z8</strain>
    </source>
</reference>
<dbReference type="OrthoDB" id="2357318at2759"/>
<sequence length="673" mass="74611">MSADRLLASLLRSFQNFHSPPETSRLTSTSASLLTTLANPLNTTLLTSQILTATAFWDHPDGLRVCLRILGIFQSASLAILQGAEAPPPGQPPLQQIKQLDRTEWVKAVVKGADERTPRWKHLLVIAGVLLGFEGQERRGLSKGVRQDLEGALVLAANLAMEEVGRREDGLDGFCIAMVLNYAFELLSDWRRRDLHYNKLLPLLVDVVFFSPEGYQSGYFLAPIDADIVATKDNQFTWSDKSPTFFLLQRLSTRPLVSSMGPLSLLLAHCTTCAPPQQLHDLLTSLLQFSKTLTTQWRQNKLSETDPSEEPLYLDPQALKFTIPILWQVLKTAMFATVVVLRAVMGRVLLDHQLAADESAPVIAAKVLHTLRNLYFVTSRLGPNAFSTYTFVLLSAIDVLTTYPPHATTFIREIQPHLLSQIPPHPLDRCLDLYFLNTAEHFASILPQQVNEEVLIAAVSPYLQGGHHRSLLDMFEAAHSVFLAVVSALGNAELAGRVIPFYVDAVFKTFPSNLSPRQFRLAFKILLQITTPPSPLSLTHPTLPSILLELLYHRALHAPYTPLPLSQSPPDSPPTTTTEQATLTLALIDILPSLPLSTLEEWIDIIADLVGKVEGEAEREEVKGRFWEVLWGGEMDVERAEFCVVWWGTRGGRGRILGEEAAGAGAEGERSLM</sequence>
<dbReference type="AlphaFoldDB" id="A0A9P8KV47"/>
<organism evidence="1 2">
    <name type="scientific">Glutinoglossum americanum</name>
    <dbReference type="NCBI Taxonomy" id="1670608"/>
    <lineage>
        <taxon>Eukaryota</taxon>
        <taxon>Fungi</taxon>
        <taxon>Dikarya</taxon>
        <taxon>Ascomycota</taxon>
        <taxon>Pezizomycotina</taxon>
        <taxon>Geoglossomycetes</taxon>
        <taxon>Geoglossales</taxon>
        <taxon>Geoglossaceae</taxon>
        <taxon>Glutinoglossum</taxon>
    </lineage>
</organism>
<gene>
    <name evidence="1" type="ORF">FGG08_006288</name>
</gene>
<keyword evidence="2" id="KW-1185">Reference proteome</keyword>
<dbReference type="PANTHER" id="PTHR39214">
    <property type="entry name" value="MICROBODY (PEROXISOME) BIOGENESIS PROTEIN PEROXIN 8 (EUROFUNG)"/>
    <property type="match status" value="1"/>
</dbReference>